<evidence type="ECO:0000313" key="1">
    <source>
        <dbReference type="EMBL" id="KAF2006431.1"/>
    </source>
</evidence>
<organism evidence="1 2">
    <name type="scientific">Amniculicola lignicola CBS 123094</name>
    <dbReference type="NCBI Taxonomy" id="1392246"/>
    <lineage>
        <taxon>Eukaryota</taxon>
        <taxon>Fungi</taxon>
        <taxon>Dikarya</taxon>
        <taxon>Ascomycota</taxon>
        <taxon>Pezizomycotina</taxon>
        <taxon>Dothideomycetes</taxon>
        <taxon>Pleosporomycetidae</taxon>
        <taxon>Pleosporales</taxon>
        <taxon>Amniculicolaceae</taxon>
        <taxon>Amniculicola</taxon>
    </lineage>
</organism>
<dbReference type="AlphaFoldDB" id="A0A6A5X137"/>
<sequence>MGQEAWFLKVEIVFRRLSESDDKGSNNYKLGVWANEKGLFGDAPLLVSTMVPT</sequence>
<evidence type="ECO:0000313" key="2">
    <source>
        <dbReference type="Proteomes" id="UP000799779"/>
    </source>
</evidence>
<name>A0A6A5X137_9PLEO</name>
<accession>A0A6A5X137</accession>
<keyword evidence="2" id="KW-1185">Reference proteome</keyword>
<dbReference type="EMBL" id="ML977560">
    <property type="protein sequence ID" value="KAF2006431.1"/>
    <property type="molecule type" value="Genomic_DNA"/>
</dbReference>
<dbReference type="Proteomes" id="UP000799779">
    <property type="component" value="Unassembled WGS sequence"/>
</dbReference>
<protein>
    <submittedName>
        <fullName evidence="1">Uncharacterized protein</fullName>
    </submittedName>
</protein>
<proteinExistence type="predicted"/>
<gene>
    <name evidence="1" type="ORF">P154DRAFT_259040</name>
</gene>
<reference evidence="1" key="1">
    <citation type="journal article" date="2020" name="Stud. Mycol.">
        <title>101 Dothideomycetes genomes: a test case for predicting lifestyles and emergence of pathogens.</title>
        <authorList>
            <person name="Haridas S."/>
            <person name="Albert R."/>
            <person name="Binder M."/>
            <person name="Bloem J."/>
            <person name="Labutti K."/>
            <person name="Salamov A."/>
            <person name="Andreopoulos B."/>
            <person name="Baker S."/>
            <person name="Barry K."/>
            <person name="Bills G."/>
            <person name="Bluhm B."/>
            <person name="Cannon C."/>
            <person name="Castanera R."/>
            <person name="Culley D."/>
            <person name="Daum C."/>
            <person name="Ezra D."/>
            <person name="Gonzalez J."/>
            <person name="Henrissat B."/>
            <person name="Kuo A."/>
            <person name="Liang C."/>
            <person name="Lipzen A."/>
            <person name="Lutzoni F."/>
            <person name="Magnuson J."/>
            <person name="Mondo S."/>
            <person name="Nolan M."/>
            <person name="Ohm R."/>
            <person name="Pangilinan J."/>
            <person name="Park H.-J."/>
            <person name="Ramirez L."/>
            <person name="Alfaro M."/>
            <person name="Sun H."/>
            <person name="Tritt A."/>
            <person name="Yoshinaga Y."/>
            <person name="Zwiers L.-H."/>
            <person name="Turgeon B."/>
            <person name="Goodwin S."/>
            <person name="Spatafora J."/>
            <person name="Crous P."/>
            <person name="Grigoriev I."/>
        </authorList>
    </citation>
    <scope>NUCLEOTIDE SEQUENCE</scope>
    <source>
        <strain evidence="1">CBS 123094</strain>
    </source>
</reference>